<dbReference type="GO" id="GO:0120545">
    <property type="term" value="F:nucleic acid conformation isomerase activity"/>
    <property type="evidence" value="ECO:0007669"/>
    <property type="project" value="UniProtKB-ARBA"/>
</dbReference>
<dbReference type="KEGG" id="tch:CHITON_0772"/>
<evidence type="ECO:0000259" key="2">
    <source>
        <dbReference type="PROSITE" id="PS51194"/>
    </source>
</evidence>
<dbReference type="Gene3D" id="3.90.1570.30">
    <property type="match status" value="1"/>
</dbReference>
<protein>
    <submittedName>
        <fullName evidence="4">Type I restriction-modification system, restriction subunit R</fullName>
        <ecNumber evidence="4">3.1.21.3</ecNumber>
    </submittedName>
</protein>
<proteinExistence type="predicted"/>
<dbReference type="Pfam" id="PF00271">
    <property type="entry name" value="Helicase_C"/>
    <property type="match status" value="1"/>
</dbReference>
<reference evidence="3 6" key="3">
    <citation type="submission" date="2016-04" db="EMBL/GenBank/DDBJ databases">
        <title>Complete genome sequence of Thermococcus chitonophagus type strain GC74.</title>
        <authorList>
            <person name="Oger P.M."/>
        </authorList>
    </citation>
    <scope>NUCLEOTIDE SEQUENCE [LARGE SCALE GENOMIC DNA]</scope>
    <source>
        <strain evidence="3 6">GC74</strain>
    </source>
</reference>
<dbReference type="PROSITE" id="PS51194">
    <property type="entry name" value="HELICASE_CTER"/>
    <property type="match status" value="1"/>
</dbReference>
<name>A0A160VV12_9EURY</name>
<dbReference type="EC" id="3.1.21.3" evidence="4"/>
<dbReference type="GO" id="GO:0003677">
    <property type="term" value="F:DNA binding"/>
    <property type="evidence" value="ECO:0007669"/>
    <property type="project" value="InterPro"/>
</dbReference>
<reference evidence="5" key="1">
    <citation type="submission" date="2016-01" db="EMBL/GenBank/DDBJ databases">
        <authorList>
            <person name="Vorgias C.E."/>
        </authorList>
    </citation>
    <scope>NUCLEOTIDE SEQUENCE [LARGE SCALE GENOMIC DNA]</scope>
</reference>
<feature type="domain" description="Helicase C-terminal" evidence="2">
    <location>
        <begin position="395"/>
        <end position="553"/>
    </location>
</feature>
<dbReference type="CDD" id="cd18032">
    <property type="entry name" value="DEXHc_RE_I_III_res"/>
    <property type="match status" value="1"/>
</dbReference>
<evidence type="ECO:0000313" key="6">
    <source>
        <dbReference type="Proteomes" id="UP000250189"/>
    </source>
</evidence>
<evidence type="ECO:0000259" key="1">
    <source>
        <dbReference type="PROSITE" id="PS51192"/>
    </source>
</evidence>
<evidence type="ECO:0000313" key="3">
    <source>
        <dbReference type="EMBL" id="ASJ16541.1"/>
    </source>
</evidence>
<dbReference type="Proteomes" id="UP000093069">
    <property type="component" value="Chromosome I"/>
</dbReference>
<dbReference type="GO" id="GO:0005524">
    <property type="term" value="F:ATP binding"/>
    <property type="evidence" value="ECO:0007669"/>
    <property type="project" value="InterPro"/>
</dbReference>
<dbReference type="SUPFAM" id="SSF52540">
    <property type="entry name" value="P-loop containing nucleoside triphosphate hydrolases"/>
    <property type="match status" value="1"/>
</dbReference>
<dbReference type="PANTHER" id="PTHR47396">
    <property type="entry name" value="TYPE I RESTRICTION ENZYME ECOKI R PROTEIN"/>
    <property type="match status" value="1"/>
</dbReference>
<keyword evidence="6" id="KW-1185">Reference proteome</keyword>
<dbReference type="Pfam" id="PF04851">
    <property type="entry name" value="ResIII"/>
    <property type="match status" value="1"/>
</dbReference>
<dbReference type="InterPro" id="IPR006935">
    <property type="entry name" value="Helicase/UvrB_N"/>
</dbReference>
<evidence type="ECO:0000313" key="5">
    <source>
        <dbReference type="Proteomes" id="UP000093069"/>
    </source>
</evidence>
<reference evidence="4" key="2">
    <citation type="submission" date="2016-01" db="EMBL/GenBank/DDBJ databases">
        <authorList>
            <person name="Oliw E.H."/>
        </authorList>
    </citation>
    <scope>NUCLEOTIDE SEQUENCE</scope>
    <source>
        <strain evidence="4">1</strain>
    </source>
</reference>
<dbReference type="GeneID" id="33321982"/>
<dbReference type="REBASE" id="209862">
    <property type="entry name" value="TchGC74ORF5365P"/>
</dbReference>
<dbReference type="Gene3D" id="3.40.50.300">
    <property type="entry name" value="P-loop containing nucleotide triphosphate hydrolases"/>
    <property type="match status" value="2"/>
</dbReference>
<dbReference type="InterPro" id="IPR029464">
    <property type="entry name" value="HSDR_N"/>
</dbReference>
<dbReference type="CDD" id="cd18799">
    <property type="entry name" value="SF2_C_EcoAI-like"/>
    <property type="match status" value="1"/>
</dbReference>
<gene>
    <name evidence="3" type="ORF">A3L04_05360</name>
    <name evidence="4" type="ORF">CHITON_0772</name>
</gene>
<dbReference type="GO" id="GO:0009035">
    <property type="term" value="F:type I site-specific deoxyribonuclease activity"/>
    <property type="evidence" value="ECO:0007669"/>
    <property type="project" value="UniProtKB-EC"/>
</dbReference>
<sequence length="842" mass="98473">MREDETRKTLIDKMLENSGWIIDENVKEEYVISPGMIINERGNRIRKKRADYVLFYPTIYDGHPIAVVEAKRVSKDVLAGLEQAKAYMKMLGVPFAYATNGHEIVEYNIFTKRAVKINKFPTPSELWERKVRWEEIEDPNPLKVPYKIVEGKTLRYYQYVAVENAIKAILSGKKRVLLTMATGSGKTYVAFQIAWKLYRANRVRRILYLVDRIFLREQAYNAFEPFGNARIELTSDNITMAKDIYFATYQTLYSKKDSKRVYEHFDRDFFDMVIIDECHRSGWKRWHDILRYFKNAIHLGLTATPKRTDNIDTYAYFGKPVYEYPMARGIEDGFLAPPYEIIRVWTNIDKEGKLVIRELKSKGIKIEVPEGAELKEYYTMEEFEKEILLPDRTRKIVEWIAKFLEETDPLAKTVIFCPTQRHAREVATLLNNYFNPKFEVDNYAYPIIAEDREAHDILRRKFANSDEKFPVVATTVDVLSTGVDVPPIKNVIFLKPINSKVEFHQIIGRATRIDERSGKYVFRIIDFTGAARLFDEWDVPSLEPPKEGKRDWFLKIQILDGDTLEPIKNADVVVFVSPSNPLHVKSDDEGFIFVEGVPREAVKVDIRASGYKGKETIVPTFPTSNPREYVTVTLRPTQRKTTLPVKVEGLDVYIDEENRVKIDVRGNKLLDAEYIKYSKDEIKKRVTRLEDLKEIWKNKNKREAFKNELKRLGIDLKLLAKVKKMADVDEFDLLANILFDAPVISRDERARMCLRVKREFINKHGEKIRELIFDLIDRYRMFGIDELRPEVLEHPYFRREYGGLMEVIKILGDGDPNKGMRKLIMILEELIRGIYADLYEEV</sequence>
<dbReference type="InterPro" id="IPR001650">
    <property type="entry name" value="Helicase_C-like"/>
</dbReference>
<evidence type="ECO:0000313" key="4">
    <source>
        <dbReference type="EMBL" id="CUX77551.1"/>
    </source>
</evidence>
<feature type="domain" description="Helicase ATP-binding" evidence="1">
    <location>
        <begin position="167"/>
        <end position="323"/>
    </location>
</feature>
<dbReference type="PANTHER" id="PTHR47396:SF1">
    <property type="entry name" value="ATP-DEPENDENT HELICASE IRC3-RELATED"/>
    <property type="match status" value="1"/>
</dbReference>
<keyword evidence="4" id="KW-0378">Hydrolase</keyword>
<dbReference type="OrthoDB" id="11644at2157"/>
<dbReference type="STRING" id="54262.CHITON_0772"/>
<dbReference type="SMART" id="SM00487">
    <property type="entry name" value="DEXDc"/>
    <property type="match status" value="1"/>
</dbReference>
<dbReference type="RefSeq" id="WP_068576937.1">
    <property type="nucleotide sequence ID" value="NZ_CP015193.1"/>
</dbReference>
<dbReference type="InterPro" id="IPR050742">
    <property type="entry name" value="Helicase_Restrict-Modif_Enz"/>
</dbReference>
<organism evidence="4 5">
    <name type="scientific">Thermococcus chitonophagus</name>
    <dbReference type="NCBI Taxonomy" id="54262"/>
    <lineage>
        <taxon>Archaea</taxon>
        <taxon>Methanobacteriati</taxon>
        <taxon>Methanobacteriota</taxon>
        <taxon>Thermococci</taxon>
        <taxon>Thermococcales</taxon>
        <taxon>Thermococcaceae</taxon>
        <taxon>Thermococcus</taxon>
    </lineage>
</organism>
<dbReference type="Pfam" id="PF08463">
    <property type="entry name" value="EcoEI_R_C"/>
    <property type="match status" value="1"/>
</dbReference>
<dbReference type="Pfam" id="PF13588">
    <property type="entry name" value="HSDR_N_2"/>
    <property type="match status" value="1"/>
</dbReference>
<dbReference type="REBASE" id="145515">
    <property type="entry name" value="Tch1ORF771P"/>
</dbReference>
<dbReference type="Proteomes" id="UP000250189">
    <property type="component" value="Chromosome"/>
</dbReference>
<dbReference type="InterPro" id="IPR027417">
    <property type="entry name" value="P-loop_NTPase"/>
</dbReference>
<dbReference type="InterPro" id="IPR014001">
    <property type="entry name" value="Helicase_ATP-bd"/>
</dbReference>
<accession>A0A160VV12</accession>
<dbReference type="EMBL" id="LN999010">
    <property type="protein sequence ID" value="CUX77551.1"/>
    <property type="molecule type" value="Genomic_DNA"/>
</dbReference>
<dbReference type="AlphaFoldDB" id="A0A160VV12"/>
<dbReference type="EMBL" id="CP015193">
    <property type="protein sequence ID" value="ASJ16541.1"/>
    <property type="molecule type" value="Genomic_DNA"/>
</dbReference>
<dbReference type="GO" id="GO:0006304">
    <property type="term" value="P:DNA modification"/>
    <property type="evidence" value="ECO:0007669"/>
    <property type="project" value="InterPro"/>
</dbReference>
<dbReference type="InterPro" id="IPR013670">
    <property type="entry name" value="EcoEI_R_C_dom"/>
</dbReference>
<dbReference type="PROSITE" id="PS51192">
    <property type="entry name" value="HELICASE_ATP_BIND_1"/>
    <property type="match status" value="1"/>
</dbReference>
<dbReference type="GO" id="GO:0005829">
    <property type="term" value="C:cytosol"/>
    <property type="evidence" value="ECO:0007669"/>
    <property type="project" value="TreeGrafter"/>
</dbReference>
<dbReference type="NCBIfam" id="NF046051">
    <property type="entry name" value="restrict_EcoAI"/>
    <property type="match status" value="1"/>
</dbReference>